<feature type="transmembrane region" description="Helical" evidence="7">
    <location>
        <begin position="56"/>
        <end position="75"/>
    </location>
</feature>
<keyword evidence="5 7" id="KW-1133">Transmembrane helix</keyword>
<dbReference type="InterPro" id="IPR007353">
    <property type="entry name" value="DUF421"/>
</dbReference>
<evidence type="ECO:0000256" key="7">
    <source>
        <dbReference type="SAM" id="Phobius"/>
    </source>
</evidence>
<dbReference type="InterPro" id="IPR023090">
    <property type="entry name" value="UPF0702_alpha/beta_dom_sf"/>
</dbReference>
<evidence type="ECO:0000259" key="8">
    <source>
        <dbReference type="Pfam" id="PF04239"/>
    </source>
</evidence>
<dbReference type="Pfam" id="PF04239">
    <property type="entry name" value="DUF421"/>
    <property type="match status" value="1"/>
</dbReference>
<feature type="domain" description="YetF C-terminal" evidence="8">
    <location>
        <begin position="81"/>
        <end position="214"/>
    </location>
</feature>
<dbReference type="PANTHER" id="PTHR34582">
    <property type="entry name" value="UPF0702 TRANSMEMBRANE PROTEIN YCAP"/>
    <property type="match status" value="1"/>
</dbReference>
<organism evidence="10 11">
    <name type="scientific">Cerasibacillus quisquiliarum</name>
    <dbReference type="NCBI Taxonomy" id="227865"/>
    <lineage>
        <taxon>Bacteria</taxon>
        <taxon>Bacillati</taxon>
        <taxon>Bacillota</taxon>
        <taxon>Bacilli</taxon>
        <taxon>Bacillales</taxon>
        <taxon>Bacillaceae</taxon>
        <taxon>Cerasibacillus</taxon>
    </lineage>
</organism>
<feature type="domain" description="YetF-like N-terminal transmembrane" evidence="9">
    <location>
        <begin position="3"/>
        <end position="77"/>
    </location>
</feature>
<keyword evidence="6 7" id="KW-0472">Membrane</keyword>
<dbReference type="InterPro" id="IPR048454">
    <property type="entry name" value="YetF_N"/>
</dbReference>
<dbReference type="Proteomes" id="UP000321491">
    <property type="component" value="Unassembled WGS sequence"/>
</dbReference>
<evidence type="ECO:0000256" key="4">
    <source>
        <dbReference type="ARBA" id="ARBA00022692"/>
    </source>
</evidence>
<keyword evidence="4 7" id="KW-0812">Transmembrane</keyword>
<evidence type="ECO:0000259" key="9">
    <source>
        <dbReference type="Pfam" id="PF20730"/>
    </source>
</evidence>
<evidence type="ECO:0000256" key="3">
    <source>
        <dbReference type="ARBA" id="ARBA00022475"/>
    </source>
</evidence>
<evidence type="ECO:0000256" key="5">
    <source>
        <dbReference type="ARBA" id="ARBA00022989"/>
    </source>
</evidence>
<dbReference type="Gene3D" id="3.30.240.20">
    <property type="entry name" value="bsu07140 like domains"/>
    <property type="match status" value="2"/>
</dbReference>
<name>A0A511UVM9_9BACI</name>
<dbReference type="AlphaFoldDB" id="A0A511UVM9"/>
<evidence type="ECO:0000256" key="6">
    <source>
        <dbReference type="ARBA" id="ARBA00023136"/>
    </source>
</evidence>
<dbReference type="PANTHER" id="PTHR34582:SF5">
    <property type="entry name" value="UPF0702 TRANSMEMBRANE PROTEIN YETF"/>
    <property type="match status" value="1"/>
</dbReference>
<keyword evidence="3" id="KW-1003">Cell membrane</keyword>
<accession>A0A511UVM9</accession>
<dbReference type="OrthoDB" id="1076133at2"/>
<evidence type="ECO:0000256" key="1">
    <source>
        <dbReference type="ARBA" id="ARBA00004651"/>
    </source>
</evidence>
<dbReference type="GO" id="GO:0005886">
    <property type="term" value="C:plasma membrane"/>
    <property type="evidence" value="ECO:0007669"/>
    <property type="project" value="UniProtKB-SubCell"/>
</dbReference>
<protein>
    <submittedName>
        <fullName evidence="10">UPF0702 transmembrane protein YetF</fullName>
    </submittedName>
</protein>
<reference evidence="10 11" key="1">
    <citation type="submission" date="2019-07" db="EMBL/GenBank/DDBJ databases">
        <title>Whole genome shotgun sequence of Cerasibacillus quisquiliarum NBRC 102429.</title>
        <authorList>
            <person name="Hosoyama A."/>
            <person name="Uohara A."/>
            <person name="Ohji S."/>
            <person name="Ichikawa N."/>
        </authorList>
    </citation>
    <scope>NUCLEOTIDE SEQUENCE [LARGE SCALE GENOMIC DNA]</scope>
    <source>
        <strain evidence="10 11">NBRC 102429</strain>
    </source>
</reference>
<comment type="similarity">
    <text evidence="2">Belongs to the UPF0702 family.</text>
</comment>
<gene>
    <name evidence="10" type="primary">yetF</name>
    <name evidence="10" type="ORF">CQU01_08850</name>
</gene>
<dbReference type="RefSeq" id="WP_146936105.1">
    <property type="nucleotide sequence ID" value="NZ_BJXW01000009.1"/>
</dbReference>
<comment type="caution">
    <text evidence="10">The sequence shown here is derived from an EMBL/GenBank/DDBJ whole genome shotgun (WGS) entry which is preliminary data.</text>
</comment>
<dbReference type="Pfam" id="PF20730">
    <property type="entry name" value="YetF_N"/>
    <property type="match status" value="1"/>
</dbReference>
<proteinExistence type="inferred from homology"/>
<evidence type="ECO:0000256" key="2">
    <source>
        <dbReference type="ARBA" id="ARBA00006448"/>
    </source>
</evidence>
<dbReference type="EMBL" id="BJXW01000009">
    <property type="protein sequence ID" value="GEN30647.1"/>
    <property type="molecule type" value="Genomic_DNA"/>
</dbReference>
<evidence type="ECO:0000313" key="11">
    <source>
        <dbReference type="Proteomes" id="UP000321491"/>
    </source>
</evidence>
<sequence>MKYMFMFIDTIFSFCALFILTKLLGKTQMSQLTPFDFIAAVVLGELVGNALFDKNAGITEIGFLIILWGLLLYSAEMITQKYRKSRFLLEGKPSLVIHKGQIMFEEMKKNKIDIDELKQLLRSKDVFSIREVEYAIMESNGDLSVLKKAVFQNPIKKDFNLYGESTYLPFTIISDGELIEDNLKEANLTKEWLIQELTKQKISHIKDVLYAEYTEGEPLFIQTYTERNNEEST</sequence>
<comment type="subcellular location">
    <subcellularLocation>
        <location evidence="1">Cell membrane</location>
        <topology evidence="1">Multi-pass membrane protein</topology>
    </subcellularLocation>
</comment>
<keyword evidence="11" id="KW-1185">Reference proteome</keyword>
<evidence type="ECO:0000313" key="10">
    <source>
        <dbReference type="EMBL" id="GEN30647.1"/>
    </source>
</evidence>